<name>A0ACB9ESX8_9ASTR</name>
<evidence type="ECO:0000313" key="1">
    <source>
        <dbReference type="EMBL" id="KAI3761947.1"/>
    </source>
</evidence>
<protein>
    <submittedName>
        <fullName evidence="1">Uncharacterized protein</fullName>
    </submittedName>
</protein>
<organism evidence="1 2">
    <name type="scientific">Smallanthus sonchifolius</name>
    <dbReference type="NCBI Taxonomy" id="185202"/>
    <lineage>
        <taxon>Eukaryota</taxon>
        <taxon>Viridiplantae</taxon>
        <taxon>Streptophyta</taxon>
        <taxon>Embryophyta</taxon>
        <taxon>Tracheophyta</taxon>
        <taxon>Spermatophyta</taxon>
        <taxon>Magnoliopsida</taxon>
        <taxon>eudicotyledons</taxon>
        <taxon>Gunneridae</taxon>
        <taxon>Pentapetalae</taxon>
        <taxon>asterids</taxon>
        <taxon>campanulids</taxon>
        <taxon>Asterales</taxon>
        <taxon>Asteraceae</taxon>
        <taxon>Asteroideae</taxon>
        <taxon>Heliantheae alliance</taxon>
        <taxon>Millerieae</taxon>
        <taxon>Smallanthus</taxon>
    </lineage>
</organism>
<keyword evidence="2" id="KW-1185">Reference proteome</keyword>
<dbReference type="EMBL" id="CM042034">
    <property type="protein sequence ID" value="KAI3761947.1"/>
    <property type="molecule type" value="Genomic_DNA"/>
</dbReference>
<sequence length="690" mass="79682">MENKTSKDHLQAVLFAAGMAVVIACVERAVLVSIFQQWHVWVFLATNLLLIVILFTSVKSHTSQETKKKQLPAADKRREDDGVNVVNLSNQESNYDDDDDEEEENSSNLLSNEELNERAEAFISRFRQQYLVSDIKISRSSSENACGHTSNKYVEVLRSAPLSYPELCIQLFEGSTSNGFEIWGPSSTLPHPSEEVFDHNLNGTEDFECTQTDRQTLGASEESSVPTKKRWEKRKDKETINSKIIEVGDNINEVAKMLIEKHKLSNDMDACMDKLETLGWEEFDAKYQTTLLLFGESADIRKSMDSDEEIIVFIYLCWYWLQLATRVNERIRDLNSTLTGHAYTQELLHGTSTQCHEMMRLSRDAFVLMCNHFRQTNWLQSGRSISFEEKLAMFFIVIGHNERFRMVKRRFQHSTETIHRCFHEVLNAMMNFAREFIVPTSSNAIANTSERHRKLKQIFPGAIGALDGTLVHAVVPVDQQTRYRGRGKGECYQNVLAICDFDMIFTFVWAGWEGIAHDSRVLKEVAFNQTSGFPFPPTDKYYLCDAAYTNTRGFMTPYRNTRYWLADFRRRRALTKEERFNHAHAQLRNVIERAYGVLKARFPILKQMAPFSFPKQRDIVIACFAVHNFIRKFNIHDQLFMAYDENTLFSEIQGGVSDDQFVHDIEWGSQGIEYMTNLRDKIANQLVGND</sequence>
<proteinExistence type="predicted"/>
<reference evidence="2" key="1">
    <citation type="journal article" date="2022" name="Mol. Ecol. Resour.">
        <title>The genomes of chicory, endive, great burdock and yacon provide insights into Asteraceae palaeo-polyploidization history and plant inulin production.</title>
        <authorList>
            <person name="Fan W."/>
            <person name="Wang S."/>
            <person name="Wang H."/>
            <person name="Wang A."/>
            <person name="Jiang F."/>
            <person name="Liu H."/>
            <person name="Zhao H."/>
            <person name="Xu D."/>
            <person name="Zhang Y."/>
        </authorList>
    </citation>
    <scope>NUCLEOTIDE SEQUENCE [LARGE SCALE GENOMIC DNA]</scope>
    <source>
        <strain evidence="2">cv. Yunnan</strain>
    </source>
</reference>
<evidence type="ECO:0000313" key="2">
    <source>
        <dbReference type="Proteomes" id="UP001056120"/>
    </source>
</evidence>
<accession>A0ACB9ESX8</accession>
<comment type="caution">
    <text evidence="1">The sequence shown here is derived from an EMBL/GenBank/DDBJ whole genome shotgun (WGS) entry which is preliminary data.</text>
</comment>
<reference evidence="1 2" key="2">
    <citation type="journal article" date="2022" name="Mol. Ecol. Resour.">
        <title>The genomes of chicory, endive, great burdock and yacon provide insights into Asteraceae paleo-polyploidization history and plant inulin production.</title>
        <authorList>
            <person name="Fan W."/>
            <person name="Wang S."/>
            <person name="Wang H."/>
            <person name="Wang A."/>
            <person name="Jiang F."/>
            <person name="Liu H."/>
            <person name="Zhao H."/>
            <person name="Xu D."/>
            <person name="Zhang Y."/>
        </authorList>
    </citation>
    <scope>NUCLEOTIDE SEQUENCE [LARGE SCALE GENOMIC DNA]</scope>
    <source>
        <strain evidence="2">cv. Yunnan</strain>
        <tissue evidence="1">Leaves</tissue>
    </source>
</reference>
<gene>
    <name evidence="1" type="ORF">L1987_52370</name>
</gene>
<dbReference type="Proteomes" id="UP001056120">
    <property type="component" value="Linkage Group LG17"/>
</dbReference>